<dbReference type="Proteomes" id="UP000677668">
    <property type="component" value="Chromosome 1"/>
</dbReference>
<evidence type="ECO:0000313" key="3">
    <source>
        <dbReference type="Proteomes" id="UP000677668"/>
    </source>
</evidence>
<evidence type="ECO:0000313" key="2">
    <source>
        <dbReference type="EMBL" id="QUV94482.1"/>
    </source>
</evidence>
<dbReference type="RefSeq" id="WP_211422772.1">
    <property type="nucleotide sequence ID" value="NZ_CP072642.1"/>
</dbReference>
<keyword evidence="1" id="KW-0175">Coiled coil</keyword>
<evidence type="ECO:0000256" key="1">
    <source>
        <dbReference type="SAM" id="Coils"/>
    </source>
</evidence>
<organism evidence="2 3">
    <name type="scientific">Chloracidobacterium sp. N</name>
    <dbReference type="NCBI Taxonomy" id="2821540"/>
    <lineage>
        <taxon>Bacteria</taxon>
        <taxon>Pseudomonadati</taxon>
        <taxon>Acidobacteriota</taxon>
        <taxon>Terriglobia</taxon>
        <taxon>Terriglobales</taxon>
        <taxon>Acidobacteriaceae</taxon>
        <taxon>Chloracidobacterium</taxon>
        <taxon>Chloracidobacterium aggregatum</taxon>
    </lineage>
</organism>
<name>A0ABX8B0H8_9BACT</name>
<proteinExistence type="predicted"/>
<dbReference type="EMBL" id="CP072642">
    <property type="protein sequence ID" value="QUV94482.1"/>
    <property type="molecule type" value="Genomic_DNA"/>
</dbReference>
<feature type="coiled-coil region" evidence="1">
    <location>
        <begin position="32"/>
        <end position="108"/>
    </location>
</feature>
<keyword evidence="3" id="KW-1185">Reference proteome</keyword>
<gene>
    <name evidence="2" type="ORF">J8C05_03275</name>
</gene>
<dbReference type="Gene3D" id="1.20.5.340">
    <property type="match status" value="1"/>
</dbReference>
<dbReference type="SUPFAM" id="SSF57997">
    <property type="entry name" value="Tropomyosin"/>
    <property type="match status" value="1"/>
</dbReference>
<accession>A0ABX8B0H8</accession>
<sequence>METKPTIETILERLSAMESRSAARESQIISRLEALETQVSSFGTRLEALETQVSSFGGRLEALETQVSSFGGRLEALETQVSSFGRRLETLETQVSSFGGRLDALETQVTEGFQRVNKTLEHMKHKVEIMTQDIMDMRASLRALDQRIPRAIEPSVA</sequence>
<protein>
    <submittedName>
        <fullName evidence="2">Uncharacterized protein</fullName>
    </submittedName>
</protein>
<reference evidence="2 3" key="1">
    <citation type="submission" date="2021-03" db="EMBL/GenBank/DDBJ databases">
        <title>Genomic and phenotypic characterization of Chloracidobacterium isolates provides evidence for multiple species.</title>
        <authorList>
            <person name="Saini M.K."/>
            <person name="Costas A.M.G."/>
            <person name="Tank M."/>
            <person name="Bryant D.A."/>
        </authorList>
    </citation>
    <scope>NUCLEOTIDE SEQUENCE [LARGE SCALE GENOMIC DNA]</scope>
    <source>
        <strain evidence="2 3">N</strain>
    </source>
</reference>